<feature type="compositionally biased region" description="Low complexity" evidence="5">
    <location>
        <begin position="63"/>
        <end position="86"/>
    </location>
</feature>
<evidence type="ECO:0000313" key="7">
    <source>
        <dbReference type="EMBL" id="CAD6444204.1"/>
    </source>
</evidence>
<keyword evidence="8" id="KW-1185">Reference proteome</keyword>
<feature type="compositionally biased region" description="Basic residues" evidence="5">
    <location>
        <begin position="487"/>
        <end position="499"/>
    </location>
</feature>
<dbReference type="PANTHER" id="PTHR43719:SF28">
    <property type="entry name" value="PEROXIDE STRESS-ACTIVATED HISTIDINE KINASE MAK1-RELATED"/>
    <property type="match status" value="1"/>
</dbReference>
<feature type="modified residue" description="4-aspartylphosphate" evidence="4">
    <location>
        <position position="634"/>
    </location>
</feature>
<organism evidence="7 8">
    <name type="scientific">Sclerotinia trifoliorum</name>
    <dbReference type="NCBI Taxonomy" id="28548"/>
    <lineage>
        <taxon>Eukaryota</taxon>
        <taxon>Fungi</taxon>
        <taxon>Dikarya</taxon>
        <taxon>Ascomycota</taxon>
        <taxon>Pezizomycotina</taxon>
        <taxon>Leotiomycetes</taxon>
        <taxon>Helotiales</taxon>
        <taxon>Sclerotiniaceae</taxon>
        <taxon>Sclerotinia</taxon>
    </lineage>
</organism>
<dbReference type="SMART" id="SM00448">
    <property type="entry name" value="REC"/>
    <property type="match status" value="1"/>
</dbReference>
<feature type="compositionally biased region" description="Basic residues" evidence="5">
    <location>
        <begin position="48"/>
        <end position="58"/>
    </location>
</feature>
<keyword evidence="1 4" id="KW-0597">Phosphoprotein</keyword>
<dbReference type="InterPro" id="IPR011006">
    <property type="entry name" value="CheY-like_superfamily"/>
</dbReference>
<comment type="caution">
    <text evidence="7">The sequence shown here is derived from an EMBL/GenBank/DDBJ whole genome shotgun (WGS) entry which is preliminary data.</text>
</comment>
<reference evidence="7" key="1">
    <citation type="submission" date="2020-10" db="EMBL/GenBank/DDBJ databases">
        <authorList>
            <person name="Kusch S."/>
        </authorList>
    </citation>
    <scope>NUCLEOTIDE SEQUENCE</scope>
    <source>
        <strain evidence="7">SwB9</strain>
    </source>
</reference>
<gene>
    <name evidence="7" type="ORF">SCLTRI_LOCUS3996</name>
</gene>
<accession>A0A8H2VU20</accession>
<dbReference type="Proteomes" id="UP000624404">
    <property type="component" value="Unassembled WGS sequence"/>
</dbReference>
<feature type="compositionally biased region" description="Basic and acidic residues" evidence="5">
    <location>
        <begin position="217"/>
        <end position="232"/>
    </location>
</feature>
<feature type="region of interest" description="Disordered" evidence="5">
    <location>
        <begin position="476"/>
        <end position="570"/>
    </location>
</feature>
<dbReference type="OrthoDB" id="21225at2759"/>
<dbReference type="PROSITE" id="PS50110">
    <property type="entry name" value="RESPONSE_REGULATORY"/>
    <property type="match status" value="1"/>
</dbReference>
<protein>
    <submittedName>
        <fullName evidence="7">65606606-1b25-488a-90eb-b351b70fafba</fullName>
    </submittedName>
</protein>
<evidence type="ECO:0000313" key="8">
    <source>
        <dbReference type="Proteomes" id="UP000624404"/>
    </source>
</evidence>
<feature type="compositionally biased region" description="Polar residues" evidence="5">
    <location>
        <begin position="234"/>
        <end position="253"/>
    </location>
</feature>
<proteinExistence type="inferred from homology"/>
<dbReference type="CDD" id="cd17546">
    <property type="entry name" value="REC_hyHK_CKI1_RcsC-like"/>
    <property type="match status" value="1"/>
</dbReference>
<feature type="compositionally biased region" description="Acidic residues" evidence="5">
    <location>
        <begin position="206"/>
        <end position="216"/>
    </location>
</feature>
<feature type="domain" description="Response regulatory" evidence="6">
    <location>
        <begin position="585"/>
        <end position="738"/>
    </location>
</feature>
<feature type="region of interest" description="Disordered" evidence="5">
    <location>
        <begin position="662"/>
        <end position="686"/>
    </location>
</feature>
<name>A0A8H2VU20_9HELO</name>
<evidence type="ECO:0000259" key="6">
    <source>
        <dbReference type="PROSITE" id="PS50110"/>
    </source>
</evidence>
<evidence type="ECO:0000256" key="1">
    <source>
        <dbReference type="ARBA" id="ARBA00022553"/>
    </source>
</evidence>
<dbReference type="InterPro" id="IPR001789">
    <property type="entry name" value="Sig_transdc_resp-reg_receiver"/>
</dbReference>
<dbReference type="Gene3D" id="3.40.50.2300">
    <property type="match status" value="1"/>
</dbReference>
<dbReference type="EMBL" id="CAJHIA010000011">
    <property type="protein sequence ID" value="CAD6444204.1"/>
    <property type="molecule type" value="Genomic_DNA"/>
</dbReference>
<dbReference type="InterPro" id="IPR050956">
    <property type="entry name" value="2C_system_His_kinase"/>
</dbReference>
<evidence type="ECO:0000256" key="3">
    <source>
        <dbReference type="ARBA" id="ARBA00093463"/>
    </source>
</evidence>
<keyword evidence="2" id="KW-0902">Two-component regulatory system</keyword>
<feature type="compositionally biased region" description="Basic and acidic residues" evidence="5">
    <location>
        <begin position="106"/>
        <end position="127"/>
    </location>
</feature>
<comment type="similarity">
    <text evidence="3">Belongs to the SSK1 family.</text>
</comment>
<dbReference type="PANTHER" id="PTHR43719">
    <property type="entry name" value="TWO-COMPONENT HISTIDINE KINASE"/>
    <property type="match status" value="1"/>
</dbReference>
<dbReference type="GO" id="GO:0000156">
    <property type="term" value="F:phosphorelay response regulator activity"/>
    <property type="evidence" value="ECO:0007669"/>
    <property type="project" value="UniProtKB-ARBA"/>
</dbReference>
<feature type="compositionally biased region" description="Low complexity" evidence="5">
    <location>
        <begin position="786"/>
        <end position="805"/>
    </location>
</feature>
<sequence>MTIGDLKTRFRAKFQRRHSHTASITSVKDEEEKIHSAGGENKVTTRSLRSRASFRLHRTSIYGGSTNGSSRNGSGSGNRDSMVEEQSPSRRESQSQSQSQSQNQSRDSKEASNVEEIIPAHDFHDDNNNNGSRIEIGAERGDGGADGIGAELRLNFRNSAPSTLNFKQQPFINPELIIEEEINKYDSFSTSTDFPTPNTDIPRVLEEEEEEEEEEKDEIHHQRQSESIREVKFGNSTPQSPISPVNPTHQSTPRKPELSRRQSLLPHQQTKLIKTLLETDLPAQPQVNPPTGGTVGADYFSNHGPLTISAAMVTRKIWVKRPGASATLVTIHEDDLVDDVRDMILKKYANSLGRSFDAPDVTLRIVPREQQRQERILGPEEPMSRTLDAYFPGGQSVDEALVIDVPARRTPKASPRPNMHQVYYEEGRPTEAGSDYFPPMPIPVPSPGLQHSVPVQNGTQHSAPLLAHAMSVLTTGHVPALPSPSAPRRHHSSRPRIGRTHTSSPTVISGHNQAPITNNEKSAVPPPPPLPTPPAPNQDLVPQRVATPPPRVSSPRPQRRAKKKVGVDHPSLPAGMLNGAVPPINVLIVEDNIINLKLLEAFMKRLKVRWQTAMNGREAVNKWRGGGFHLVLMDIQLPIMSGLEATKEIRRLERLNSIGVFSSSASSSAPSERELEEEPSDGDKLPSTVLFKSPVIIVALTASSLQSDRHEALAAGCNDFLTKPVNFVWLERKVMEWGCMQALIDFDGWRKWKDFSSQQAAEKDATDTKKKDAQGAVKAKKKSRNSGSLSGLAGHGGSSTKLSLLGQGGGGVDNEVVVG</sequence>
<feature type="compositionally biased region" description="Low complexity" evidence="5">
    <location>
        <begin position="94"/>
        <end position="105"/>
    </location>
</feature>
<evidence type="ECO:0000256" key="5">
    <source>
        <dbReference type="SAM" id="MobiDB-lite"/>
    </source>
</evidence>
<dbReference type="Pfam" id="PF00072">
    <property type="entry name" value="Response_reg"/>
    <property type="match status" value="1"/>
</dbReference>
<feature type="region of interest" description="Disordered" evidence="5">
    <location>
        <begin position="187"/>
        <end position="265"/>
    </location>
</feature>
<dbReference type="SUPFAM" id="SSF52172">
    <property type="entry name" value="CheY-like"/>
    <property type="match status" value="1"/>
</dbReference>
<dbReference type="FunFam" id="3.40.50.2300:FF:000146">
    <property type="entry name" value="Putative two-component response regulator SSK1p"/>
    <property type="match status" value="1"/>
</dbReference>
<feature type="compositionally biased region" description="Polar residues" evidence="5">
    <location>
        <begin position="500"/>
        <end position="521"/>
    </location>
</feature>
<feature type="region of interest" description="Disordered" evidence="5">
    <location>
        <begin position="14"/>
        <end position="142"/>
    </location>
</feature>
<feature type="compositionally biased region" description="Polar residues" evidence="5">
    <location>
        <begin position="187"/>
        <end position="199"/>
    </location>
</feature>
<dbReference type="AlphaFoldDB" id="A0A8H2VU20"/>
<evidence type="ECO:0000256" key="4">
    <source>
        <dbReference type="PROSITE-ProRule" id="PRU00169"/>
    </source>
</evidence>
<feature type="compositionally biased region" description="Basic and acidic residues" evidence="5">
    <location>
        <begin position="761"/>
        <end position="773"/>
    </location>
</feature>
<feature type="compositionally biased region" description="Pro residues" evidence="5">
    <location>
        <begin position="524"/>
        <end position="536"/>
    </location>
</feature>
<evidence type="ECO:0000256" key="2">
    <source>
        <dbReference type="ARBA" id="ARBA00023012"/>
    </source>
</evidence>
<feature type="region of interest" description="Disordered" evidence="5">
    <location>
        <begin position="759"/>
        <end position="819"/>
    </location>
</feature>